<dbReference type="EMBL" id="CP000780">
    <property type="protein sequence ID" value="ABS55025.1"/>
    <property type="molecule type" value="Genomic_DNA"/>
</dbReference>
<dbReference type="GeneID" id="5411327"/>
<gene>
    <name evidence="1" type="ordered locus">Mboo_0507</name>
</gene>
<protein>
    <submittedName>
        <fullName evidence="1">Uncharacterized protein</fullName>
    </submittedName>
</protein>
<evidence type="ECO:0000313" key="2">
    <source>
        <dbReference type="Proteomes" id="UP000002408"/>
    </source>
</evidence>
<reference evidence="2" key="1">
    <citation type="journal article" date="2015" name="Microbiology">
        <title>Genome of Methanoregula boonei 6A8 reveals adaptations to oligotrophic peatland environments.</title>
        <authorList>
            <person name="Braeuer S."/>
            <person name="Cadillo-Quiroz H."/>
            <person name="Kyrpides N."/>
            <person name="Woyke T."/>
            <person name="Goodwin L."/>
            <person name="Detter C."/>
            <person name="Podell S."/>
            <person name="Yavitt J.B."/>
            <person name="Zinder S.H."/>
        </authorList>
    </citation>
    <scope>NUCLEOTIDE SEQUENCE [LARGE SCALE GENOMIC DNA]</scope>
    <source>
        <strain evidence="2">DSM 21154 / JCM 14090 / 6A8</strain>
    </source>
</reference>
<dbReference type="HOGENOM" id="CLU_1292030_0_0_2"/>
<name>A7I5L4_METB6</name>
<sequence length="213" mass="25401">MGSTEKSHPKFLKHRSNPPIELPEEINKWELFINSRRNGRKLAEEIRDLLNKSETRFGWEWVSFADIREHVKKSNDVTDEWIEAMLKDMQEAHLIEKMAKNDKVSYKDKEGTCFRKRPYYRWAIYAELNQKTDKGYMNAYRRLLTEDRELKKSFDLDEFIKNLPPKLRRGLDQIKLDTGKSDSEIINCILQEKGIKPETVRQIAKQLIDKKQE</sequence>
<dbReference type="KEGG" id="mbn:Mboo_0507"/>
<organism evidence="1 2">
    <name type="scientific">Methanoregula boonei (strain DSM 21154 / JCM 14090 / 6A8)</name>
    <dbReference type="NCBI Taxonomy" id="456442"/>
    <lineage>
        <taxon>Archaea</taxon>
        <taxon>Methanobacteriati</taxon>
        <taxon>Methanobacteriota</taxon>
        <taxon>Stenosarchaea group</taxon>
        <taxon>Methanomicrobia</taxon>
        <taxon>Methanomicrobiales</taxon>
        <taxon>Methanoregulaceae</taxon>
        <taxon>Methanoregula</taxon>
    </lineage>
</organism>
<dbReference type="AlphaFoldDB" id="A7I5L4"/>
<proteinExistence type="predicted"/>
<evidence type="ECO:0000313" key="1">
    <source>
        <dbReference type="EMBL" id="ABS55025.1"/>
    </source>
</evidence>
<dbReference type="RefSeq" id="WP_012106044.1">
    <property type="nucleotide sequence ID" value="NC_009712.1"/>
</dbReference>
<dbReference type="Proteomes" id="UP000002408">
    <property type="component" value="Chromosome"/>
</dbReference>
<keyword evidence="2" id="KW-1185">Reference proteome</keyword>
<accession>A7I5L4</accession>